<organism evidence="1 2">
    <name type="scientific">Pluteus cervinus</name>
    <dbReference type="NCBI Taxonomy" id="181527"/>
    <lineage>
        <taxon>Eukaryota</taxon>
        <taxon>Fungi</taxon>
        <taxon>Dikarya</taxon>
        <taxon>Basidiomycota</taxon>
        <taxon>Agaricomycotina</taxon>
        <taxon>Agaricomycetes</taxon>
        <taxon>Agaricomycetidae</taxon>
        <taxon>Agaricales</taxon>
        <taxon>Pluteineae</taxon>
        <taxon>Pluteaceae</taxon>
        <taxon>Pluteus</taxon>
    </lineage>
</organism>
<evidence type="ECO:0000313" key="1">
    <source>
        <dbReference type="EMBL" id="TFK59084.1"/>
    </source>
</evidence>
<keyword evidence="2" id="KW-1185">Reference proteome</keyword>
<gene>
    <name evidence="1" type="ORF">BDN72DRAFT_781236</name>
</gene>
<dbReference type="EMBL" id="ML209085">
    <property type="protein sequence ID" value="TFK59084.1"/>
    <property type="molecule type" value="Genomic_DNA"/>
</dbReference>
<proteinExistence type="predicted"/>
<name>A0ACD3A118_9AGAR</name>
<reference evidence="1 2" key="1">
    <citation type="journal article" date="2019" name="Nat. Ecol. Evol.">
        <title>Megaphylogeny resolves global patterns of mushroom evolution.</title>
        <authorList>
            <person name="Varga T."/>
            <person name="Krizsan K."/>
            <person name="Foldi C."/>
            <person name="Dima B."/>
            <person name="Sanchez-Garcia M."/>
            <person name="Sanchez-Ramirez S."/>
            <person name="Szollosi G.J."/>
            <person name="Szarkandi J.G."/>
            <person name="Papp V."/>
            <person name="Albert L."/>
            <person name="Andreopoulos W."/>
            <person name="Angelini C."/>
            <person name="Antonin V."/>
            <person name="Barry K.W."/>
            <person name="Bougher N.L."/>
            <person name="Buchanan P."/>
            <person name="Buyck B."/>
            <person name="Bense V."/>
            <person name="Catcheside P."/>
            <person name="Chovatia M."/>
            <person name="Cooper J."/>
            <person name="Damon W."/>
            <person name="Desjardin D."/>
            <person name="Finy P."/>
            <person name="Geml J."/>
            <person name="Haridas S."/>
            <person name="Hughes K."/>
            <person name="Justo A."/>
            <person name="Karasinski D."/>
            <person name="Kautmanova I."/>
            <person name="Kiss B."/>
            <person name="Kocsube S."/>
            <person name="Kotiranta H."/>
            <person name="LaButti K.M."/>
            <person name="Lechner B.E."/>
            <person name="Liimatainen K."/>
            <person name="Lipzen A."/>
            <person name="Lukacs Z."/>
            <person name="Mihaltcheva S."/>
            <person name="Morgado L.N."/>
            <person name="Niskanen T."/>
            <person name="Noordeloos M.E."/>
            <person name="Ohm R.A."/>
            <person name="Ortiz-Santana B."/>
            <person name="Ovrebo C."/>
            <person name="Racz N."/>
            <person name="Riley R."/>
            <person name="Savchenko A."/>
            <person name="Shiryaev A."/>
            <person name="Soop K."/>
            <person name="Spirin V."/>
            <person name="Szebenyi C."/>
            <person name="Tomsovsky M."/>
            <person name="Tulloss R.E."/>
            <person name="Uehling J."/>
            <person name="Grigoriev I.V."/>
            <person name="Vagvolgyi C."/>
            <person name="Papp T."/>
            <person name="Martin F.M."/>
            <person name="Miettinen O."/>
            <person name="Hibbett D.S."/>
            <person name="Nagy L.G."/>
        </authorList>
    </citation>
    <scope>NUCLEOTIDE SEQUENCE [LARGE SCALE GENOMIC DNA]</scope>
    <source>
        <strain evidence="1 2">NL-1719</strain>
    </source>
</reference>
<evidence type="ECO:0000313" key="2">
    <source>
        <dbReference type="Proteomes" id="UP000308600"/>
    </source>
</evidence>
<protein>
    <submittedName>
        <fullName evidence="1">Uncharacterized protein</fullName>
    </submittedName>
</protein>
<sequence length="884" mass="102160">MALDIESEPEEDQSDVSDEEGDLDADDIPDTEPPPFHDERRFQPFVQHYPDQRAGAPIPQPDGLVPDAADNSTKNPCTPFSDWTSWDFAWWAKNENISTSSITRLLKINGLVKRLGLSYSNANELNKFIDNQLPSPHPQFSREEFVLNGHTYELYHRDPVECIRTLWGNRELTPHLIFRPERHYKDADCTDRIYHDMHSAKWWWATQKAIDKDSPGGTVVPLLISTDKTTLTTIGGKPAYPMYMTAANFPKEIRRKPSRHAQVLLGYLPATSLHHITCEASRRRAVSNLFHACVNRIMDSLKDAGRDGVELQSGDGVWRRCHPIFATFVGDYPEQLLVTCVKKGECPSCIIPWYEVGEDIAGYEFRDLEDILAALEAITQGPTKFSQKCTNAGIKPVQHPFWEELPYSHVYRSITPDILHQLYQGFIKHLVEWLKMAYGEIQLDARCRCLPPNHNIRLFLNGISHLQRITGREHSQITSILFGLIIDLPLLNQHSPRRLLRAVRAILDFTFLAQYPLHSSSTLDALDDALLRFHENKNIFVDLGIRQQFQIPKIHALEHYSYYIQLYGTTDNYNTEYTERLHIDLTKQAYRSTNFKDELPQMTCWLVRREKMVYHKATINWRLAGRYKPSIAQHPSIGILYERFQKIAKHPSRKSVPISTLVTRYGAMHFEHALACFLVSRQRPTLPWNHVVRQARHFDLSDYTFDIFHFIKFTSVDPYRNLTNDQIVDSIHVKPARRDKYKHIVPARFDTALIDRGNNLDGISRYRVGRVRTVFSLSDELLEDHLPEVPDDFPSHFAYVELFTPFPASPEPDHDLYRIKPELQNGLPIGRVVPINNICRSVHLFPKFGPVVPPNWTSSNVLDRANMFFVNTFSDRDMYCTLEN</sequence>
<dbReference type="Proteomes" id="UP000308600">
    <property type="component" value="Unassembled WGS sequence"/>
</dbReference>
<accession>A0ACD3A118</accession>